<protein>
    <submittedName>
        <fullName evidence="1">Uncharacterized protein</fullName>
    </submittedName>
</protein>
<organism evidence="1">
    <name type="scientific">marine sediment metagenome</name>
    <dbReference type="NCBI Taxonomy" id="412755"/>
    <lineage>
        <taxon>unclassified sequences</taxon>
        <taxon>metagenomes</taxon>
        <taxon>ecological metagenomes</taxon>
    </lineage>
</organism>
<evidence type="ECO:0000313" key="1">
    <source>
        <dbReference type="EMBL" id="KKM04425.1"/>
    </source>
</evidence>
<reference evidence="1" key="1">
    <citation type="journal article" date="2015" name="Nature">
        <title>Complex archaea that bridge the gap between prokaryotes and eukaryotes.</title>
        <authorList>
            <person name="Spang A."/>
            <person name="Saw J.H."/>
            <person name="Jorgensen S.L."/>
            <person name="Zaremba-Niedzwiedzka K."/>
            <person name="Martijn J."/>
            <person name="Lind A.E."/>
            <person name="van Eijk R."/>
            <person name="Schleper C."/>
            <person name="Guy L."/>
            <person name="Ettema T.J."/>
        </authorList>
    </citation>
    <scope>NUCLEOTIDE SEQUENCE</scope>
</reference>
<accession>A0A0F9H046</accession>
<dbReference type="EMBL" id="LAZR01016455">
    <property type="protein sequence ID" value="KKM04425.1"/>
    <property type="molecule type" value="Genomic_DNA"/>
</dbReference>
<gene>
    <name evidence="1" type="ORF">LCGC14_1764290</name>
</gene>
<dbReference type="AlphaFoldDB" id="A0A0F9H046"/>
<proteinExistence type="predicted"/>
<sequence length="69" mass="7785">MPFRELTIYELAAMWLYHNEYAAQNLGAVDFYTQLGAAERNVVGQMVKDFRAKLEEGDARAAPTTGDEE</sequence>
<name>A0A0F9H046_9ZZZZ</name>
<comment type="caution">
    <text evidence="1">The sequence shown here is derived from an EMBL/GenBank/DDBJ whole genome shotgun (WGS) entry which is preliminary data.</text>
</comment>